<keyword evidence="1" id="KW-0472">Membrane</keyword>
<keyword evidence="3" id="KW-1185">Reference proteome</keyword>
<keyword evidence="1" id="KW-1133">Transmembrane helix</keyword>
<dbReference type="PATRIC" id="fig|888050.3.peg.676"/>
<dbReference type="RefSeq" id="WP_005962435.1">
    <property type="nucleotide sequence ID" value="NZ_CP040505.1"/>
</dbReference>
<evidence type="ECO:0000313" key="2">
    <source>
        <dbReference type="EMBL" id="ENO18657.1"/>
    </source>
</evidence>
<accession>N6X5I4</accession>
<proteinExistence type="predicted"/>
<feature type="transmembrane region" description="Helical" evidence="1">
    <location>
        <begin position="46"/>
        <end position="69"/>
    </location>
</feature>
<dbReference type="HOGENOM" id="CLU_168912_2_0_11"/>
<name>N6X5I4_9ACTO</name>
<reference evidence="2 3" key="1">
    <citation type="submission" date="2013-03" db="EMBL/GenBank/DDBJ databases">
        <title>Reference genome for the Human Microbiome Project.</title>
        <authorList>
            <person name="Aqrawi P."/>
            <person name="Ayvaz T."/>
            <person name="Bess C."/>
            <person name="Blankenburg K."/>
            <person name="Coyle M."/>
            <person name="Deng J."/>
            <person name="Forbes L."/>
            <person name="Fowler G."/>
            <person name="Francisco L."/>
            <person name="Fu Q."/>
            <person name="Gibbs R."/>
            <person name="Gross S."/>
            <person name="Gubbala S."/>
            <person name="Hale W."/>
            <person name="Hemphill L."/>
            <person name="Highlander S."/>
            <person name="Hirani K."/>
            <person name="Jackson L."/>
            <person name="Jakkamsetti A."/>
            <person name="Javaid M."/>
            <person name="Jayaseelan J.C."/>
            <person name="Jiang H."/>
            <person name="Joshi V."/>
            <person name="Korchina V."/>
            <person name="Kovar C."/>
            <person name="Lara F."/>
            <person name="Lee S."/>
            <person name="Liu Y."/>
            <person name="Mata R."/>
            <person name="Mathew T."/>
            <person name="Munidasa M."/>
            <person name="Muzny D."/>
            <person name="Nazareth L."/>
            <person name="Ngo R."/>
            <person name="Nguyen L."/>
            <person name="Nguyen N."/>
            <person name="Okwuonu G."/>
            <person name="Ongeri F."/>
            <person name="Palculict T."/>
            <person name="Patil S."/>
            <person name="Petrosino J."/>
            <person name="Pham C."/>
            <person name="Pham P."/>
            <person name="Pu L.-L."/>
            <person name="Qin X."/>
            <person name="Qu J."/>
            <person name="Reid J."/>
            <person name="Ross M."/>
            <person name="Ruth R."/>
            <person name="Saada N."/>
            <person name="San Lucas F."/>
            <person name="Santibanez J."/>
            <person name="Shang Y."/>
            <person name="Simmons D."/>
            <person name="Song X.-Z."/>
            <person name="Tang L.-Y."/>
            <person name="Thornton R."/>
            <person name="Warren J."/>
            <person name="Weissenberger G."/>
            <person name="Wilczek-Boney K."/>
            <person name="Worley K."/>
            <person name="Youmans B."/>
            <person name="Zhang J."/>
            <person name="Zhang L."/>
            <person name="Zhao Z."/>
            <person name="Zhou C."/>
            <person name="Zhu D."/>
            <person name="Zhu Y."/>
        </authorList>
    </citation>
    <scope>NUCLEOTIDE SEQUENCE [LARGE SCALE GENOMIC DNA]</scope>
    <source>
        <strain evidence="2 3">F0333</strain>
    </source>
</reference>
<dbReference type="OrthoDB" id="3268522at2"/>
<sequence>MEDLGWKLASAGVMAVSALAAGKIVEVAWKAATGRDVPREDDDEAALISLIVFAAASAAIGAVAERYAFRAAKKMNSRRLRESRNWG</sequence>
<evidence type="ECO:0000256" key="1">
    <source>
        <dbReference type="SAM" id="Phobius"/>
    </source>
</evidence>
<dbReference type="Pfam" id="PF14019">
    <property type="entry name" value="DUF4235"/>
    <property type="match status" value="1"/>
</dbReference>
<evidence type="ECO:0008006" key="4">
    <source>
        <dbReference type="Google" id="ProtNLM"/>
    </source>
</evidence>
<dbReference type="Proteomes" id="UP000013015">
    <property type="component" value="Unassembled WGS sequence"/>
</dbReference>
<dbReference type="eggNOG" id="ENOG5033A4P">
    <property type="taxonomic scope" value="Bacteria"/>
</dbReference>
<evidence type="ECO:0000313" key="3">
    <source>
        <dbReference type="Proteomes" id="UP000013015"/>
    </source>
</evidence>
<dbReference type="AlphaFoldDB" id="N6X5I4"/>
<dbReference type="InterPro" id="IPR025329">
    <property type="entry name" value="DUF4235"/>
</dbReference>
<keyword evidence="1" id="KW-0812">Transmembrane</keyword>
<gene>
    <name evidence="2" type="ORF">HMPREF9004_0706</name>
</gene>
<protein>
    <recommendedName>
        <fullName evidence="4">DUF4235 domain-containing protein</fullName>
    </recommendedName>
</protein>
<comment type="caution">
    <text evidence="2">The sequence shown here is derived from an EMBL/GenBank/DDBJ whole genome shotgun (WGS) entry which is preliminary data.</text>
</comment>
<organism evidence="2 3">
    <name type="scientific">Schaalia cardiffensis F0333</name>
    <dbReference type="NCBI Taxonomy" id="888050"/>
    <lineage>
        <taxon>Bacteria</taxon>
        <taxon>Bacillati</taxon>
        <taxon>Actinomycetota</taxon>
        <taxon>Actinomycetes</taxon>
        <taxon>Actinomycetales</taxon>
        <taxon>Actinomycetaceae</taxon>
        <taxon>Schaalia</taxon>
    </lineage>
</organism>
<dbReference type="EMBL" id="AQHZ01000010">
    <property type="protein sequence ID" value="ENO18657.1"/>
    <property type="molecule type" value="Genomic_DNA"/>
</dbReference>